<evidence type="ECO:0000313" key="2">
    <source>
        <dbReference type="Proteomes" id="UP000324222"/>
    </source>
</evidence>
<name>A0A5B7FLP5_PORTR</name>
<dbReference type="AlphaFoldDB" id="A0A5B7FLP5"/>
<reference evidence="1 2" key="1">
    <citation type="submission" date="2019-05" db="EMBL/GenBank/DDBJ databases">
        <title>Another draft genome of Portunus trituberculatus and its Hox gene families provides insights of decapod evolution.</title>
        <authorList>
            <person name="Jeong J.-H."/>
            <person name="Song I."/>
            <person name="Kim S."/>
            <person name="Choi T."/>
            <person name="Kim D."/>
            <person name="Ryu S."/>
            <person name="Kim W."/>
        </authorList>
    </citation>
    <scope>NUCLEOTIDE SEQUENCE [LARGE SCALE GENOMIC DNA]</scope>
    <source>
        <tissue evidence="1">Muscle</tissue>
    </source>
</reference>
<organism evidence="1 2">
    <name type="scientific">Portunus trituberculatus</name>
    <name type="common">Swimming crab</name>
    <name type="synonym">Neptunus trituberculatus</name>
    <dbReference type="NCBI Taxonomy" id="210409"/>
    <lineage>
        <taxon>Eukaryota</taxon>
        <taxon>Metazoa</taxon>
        <taxon>Ecdysozoa</taxon>
        <taxon>Arthropoda</taxon>
        <taxon>Crustacea</taxon>
        <taxon>Multicrustacea</taxon>
        <taxon>Malacostraca</taxon>
        <taxon>Eumalacostraca</taxon>
        <taxon>Eucarida</taxon>
        <taxon>Decapoda</taxon>
        <taxon>Pleocyemata</taxon>
        <taxon>Brachyura</taxon>
        <taxon>Eubrachyura</taxon>
        <taxon>Portunoidea</taxon>
        <taxon>Portunidae</taxon>
        <taxon>Portuninae</taxon>
        <taxon>Portunus</taxon>
    </lineage>
</organism>
<protein>
    <submittedName>
        <fullName evidence="1">Uncharacterized protein</fullName>
    </submittedName>
</protein>
<sequence>MSMLHSTPLFSWYSLARDLYEPDSILAASQRLWRFSNGMADEWNRLSNDAASAESLESFGRKIR</sequence>
<accession>A0A5B7FLP5</accession>
<evidence type="ECO:0000313" key="1">
    <source>
        <dbReference type="EMBL" id="MPC48361.1"/>
    </source>
</evidence>
<dbReference type="Proteomes" id="UP000324222">
    <property type="component" value="Unassembled WGS sequence"/>
</dbReference>
<dbReference type="EMBL" id="VSRR010008245">
    <property type="protein sequence ID" value="MPC48361.1"/>
    <property type="molecule type" value="Genomic_DNA"/>
</dbReference>
<proteinExistence type="predicted"/>
<keyword evidence="2" id="KW-1185">Reference proteome</keyword>
<comment type="caution">
    <text evidence="1">The sequence shown here is derived from an EMBL/GenBank/DDBJ whole genome shotgun (WGS) entry which is preliminary data.</text>
</comment>
<gene>
    <name evidence="1" type="ORF">E2C01_042131</name>
</gene>